<feature type="compositionally biased region" description="Polar residues" evidence="2">
    <location>
        <begin position="14"/>
        <end position="35"/>
    </location>
</feature>
<proteinExistence type="predicted"/>
<comment type="caution">
    <text evidence="3">The sequence shown here is derived from an EMBL/GenBank/DDBJ whole genome shotgun (WGS) entry which is preliminary data.</text>
</comment>
<evidence type="ECO:0000313" key="3">
    <source>
        <dbReference type="EMBL" id="KAL0638659.1"/>
    </source>
</evidence>
<dbReference type="Proteomes" id="UP001447188">
    <property type="component" value="Unassembled WGS sequence"/>
</dbReference>
<feature type="region of interest" description="Disordered" evidence="2">
    <location>
        <begin position="1"/>
        <end position="35"/>
    </location>
</feature>
<evidence type="ECO:0000256" key="2">
    <source>
        <dbReference type="SAM" id="MobiDB-lite"/>
    </source>
</evidence>
<dbReference type="EMBL" id="JBBBZM010000020">
    <property type="protein sequence ID" value="KAL0638659.1"/>
    <property type="molecule type" value="Genomic_DNA"/>
</dbReference>
<feature type="coiled-coil region" evidence="1">
    <location>
        <begin position="89"/>
        <end position="123"/>
    </location>
</feature>
<feature type="coiled-coil region" evidence="1">
    <location>
        <begin position="149"/>
        <end position="209"/>
    </location>
</feature>
<reference evidence="3 4" key="1">
    <citation type="submission" date="2024-02" db="EMBL/GenBank/DDBJ databases">
        <title>Discinaceae phylogenomics.</title>
        <authorList>
            <person name="Dirks A.C."/>
            <person name="James T.Y."/>
        </authorList>
    </citation>
    <scope>NUCLEOTIDE SEQUENCE [LARGE SCALE GENOMIC DNA]</scope>
    <source>
        <strain evidence="3 4">ACD0624</strain>
    </source>
</reference>
<keyword evidence="4" id="KW-1185">Reference proteome</keyword>
<sequence length="231" mass="25803">MLRHPTPALLKPTSPAQPQPEAQKNTSTSAEQQAAYTSHLSHLRHSLSTLELAHSTLRNEHTNLLSAISRSQTRASALDRKFLVCTEENESLSNERERLMGVVECLEESLLEVRTERDDMRIEMRKSGAQWGAIVHNAGKLEQNAGKVERALEKEVEGLKNDVQRLRLVVADGSGGCCAAVGEAGERERVELRHRVTELERSLEDLRGEGEGIWELAERISKIGRGISERR</sequence>
<keyword evidence="1" id="KW-0175">Coiled coil</keyword>
<name>A0ABR3GRV8_9PEZI</name>
<accession>A0ABR3GRV8</accession>
<organism evidence="3 4">
    <name type="scientific">Discina gigas</name>
    <dbReference type="NCBI Taxonomy" id="1032678"/>
    <lineage>
        <taxon>Eukaryota</taxon>
        <taxon>Fungi</taxon>
        <taxon>Dikarya</taxon>
        <taxon>Ascomycota</taxon>
        <taxon>Pezizomycotina</taxon>
        <taxon>Pezizomycetes</taxon>
        <taxon>Pezizales</taxon>
        <taxon>Discinaceae</taxon>
        <taxon>Discina</taxon>
    </lineage>
</organism>
<gene>
    <name evidence="3" type="ORF">Q9L58_002387</name>
</gene>
<protein>
    <submittedName>
        <fullName evidence="3">Uncharacterized protein</fullName>
    </submittedName>
</protein>
<evidence type="ECO:0000256" key="1">
    <source>
        <dbReference type="SAM" id="Coils"/>
    </source>
</evidence>
<evidence type="ECO:0000313" key="4">
    <source>
        <dbReference type="Proteomes" id="UP001447188"/>
    </source>
</evidence>